<gene>
    <name evidence="2" type="ORF">KI387_005784</name>
</gene>
<feature type="non-terminal residue" evidence="2">
    <location>
        <position position="275"/>
    </location>
</feature>
<dbReference type="EMBL" id="JAHRHJ020000002">
    <property type="protein sequence ID" value="KAH9325606.1"/>
    <property type="molecule type" value="Genomic_DNA"/>
</dbReference>
<feature type="compositionally biased region" description="Basic and acidic residues" evidence="1">
    <location>
        <begin position="119"/>
        <end position="128"/>
    </location>
</feature>
<sequence>VDERRGRRSLKAKKKTRVAEKKTRGQKDRRGEGKQKGKTRGTGAGQTARGRRGEGKGAGQTPGLRFTTRAEIICFSIVAEVTLVNSKALVLEGVSTTNLVAQLTTERDSTYPNEGEDGGEVKRRGYSKGRREAVTMEAARNNFWTYKRERTLALGAWKMLWFQGKKCFVEVDLPRQKDDVSSIGRKGFVHKPTGALLEVAINLESLSVECLLQVDQDDLEMGSWTSRECIFVEEIEGTVNASNLYPVPKDASTFVRFSVMPQDHLNYALTWICTN</sequence>
<feature type="region of interest" description="Disordered" evidence="1">
    <location>
        <begin position="1"/>
        <end position="62"/>
    </location>
</feature>
<accession>A0AA38GMB3</accession>
<feature type="compositionally biased region" description="Basic residues" evidence="1">
    <location>
        <begin position="1"/>
        <end position="16"/>
    </location>
</feature>
<feature type="compositionally biased region" description="Basic and acidic residues" evidence="1">
    <location>
        <begin position="17"/>
        <end position="35"/>
    </location>
</feature>
<evidence type="ECO:0000313" key="2">
    <source>
        <dbReference type="EMBL" id="KAH9325606.1"/>
    </source>
</evidence>
<dbReference type="AlphaFoldDB" id="A0AA38GMB3"/>
<proteinExistence type="predicted"/>
<keyword evidence="3" id="KW-1185">Reference proteome</keyword>
<protein>
    <submittedName>
        <fullName evidence="2">Uncharacterized protein</fullName>
    </submittedName>
</protein>
<name>A0AA38GMB3_TAXCH</name>
<feature type="region of interest" description="Disordered" evidence="1">
    <location>
        <begin position="106"/>
        <end position="128"/>
    </location>
</feature>
<reference evidence="2 3" key="1">
    <citation type="journal article" date="2021" name="Nat. Plants">
        <title>The Taxus genome provides insights into paclitaxel biosynthesis.</title>
        <authorList>
            <person name="Xiong X."/>
            <person name="Gou J."/>
            <person name="Liao Q."/>
            <person name="Li Y."/>
            <person name="Zhou Q."/>
            <person name="Bi G."/>
            <person name="Li C."/>
            <person name="Du R."/>
            <person name="Wang X."/>
            <person name="Sun T."/>
            <person name="Guo L."/>
            <person name="Liang H."/>
            <person name="Lu P."/>
            <person name="Wu Y."/>
            <person name="Zhang Z."/>
            <person name="Ro D.K."/>
            <person name="Shang Y."/>
            <person name="Huang S."/>
            <person name="Yan J."/>
        </authorList>
    </citation>
    <scope>NUCLEOTIDE SEQUENCE [LARGE SCALE GENOMIC DNA]</scope>
    <source>
        <strain evidence="2">Ta-2019</strain>
    </source>
</reference>
<organism evidence="2 3">
    <name type="scientific">Taxus chinensis</name>
    <name type="common">Chinese yew</name>
    <name type="synonym">Taxus wallichiana var. chinensis</name>
    <dbReference type="NCBI Taxonomy" id="29808"/>
    <lineage>
        <taxon>Eukaryota</taxon>
        <taxon>Viridiplantae</taxon>
        <taxon>Streptophyta</taxon>
        <taxon>Embryophyta</taxon>
        <taxon>Tracheophyta</taxon>
        <taxon>Spermatophyta</taxon>
        <taxon>Pinopsida</taxon>
        <taxon>Pinidae</taxon>
        <taxon>Conifers II</taxon>
        <taxon>Cupressales</taxon>
        <taxon>Taxaceae</taxon>
        <taxon>Taxus</taxon>
    </lineage>
</organism>
<feature type="non-terminal residue" evidence="2">
    <location>
        <position position="1"/>
    </location>
</feature>
<dbReference type="Proteomes" id="UP000824469">
    <property type="component" value="Unassembled WGS sequence"/>
</dbReference>
<evidence type="ECO:0000256" key="1">
    <source>
        <dbReference type="SAM" id="MobiDB-lite"/>
    </source>
</evidence>
<evidence type="ECO:0000313" key="3">
    <source>
        <dbReference type="Proteomes" id="UP000824469"/>
    </source>
</evidence>
<comment type="caution">
    <text evidence="2">The sequence shown here is derived from an EMBL/GenBank/DDBJ whole genome shotgun (WGS) entry which is preliminary data.</text>
</comment>